<evidence type="ECO:0000259" key="2">
    <source>
        <dbReference type="Pfam" id="PF04892"/>
    </source>
</evidence>
<dbReference type="PANTHER" id="PTHR28008:SF1">
    <property type="entry name" value="DOMAIN PROTEIN, PUTATIVE (AFU_ORTHOLOGUE AFUA_3G10980)-RELATED"/>
    <property type="match status" value="1"/>
</dbReference>
<dbReference type="AlphaFoldDB" id="A0A4Q8QFE4"/>
<dbReference type="PANTHER" id="PTHR28008">
    <property type="entry name" value="DOMAIN PROTEIN, PUTATIVE (AFU_ORTHOLOGUE AFUA_3G10980)-RELATED"/>
    <property type="match status" value="1"/>
</dbReference>
<comment type="caution">
    <text evidence="3">The sequence shown here is derived from an EMBL/GenBank/DDBJ whole genome shotgun (WGS) entry which is preliminary data.</text>
</comment>
<feature type="transmembrane region" description="Helical" evidence="1">
    <location>
        <begin position="106"/>
        <end position="124"/>
    </location>
</feature>
<name>A0A4Q8QFE4_9FLAO</name>
<accession>A0A4Q8QFE4</accession>
<reference evidence="3 4" key="1">
    <citation type="submission" date="2019-02" db="EMBL/GenBank/DDBJ databases">
        <title>Draft genome sequence of Muricauda sp. 176CP4-71.</title>
        <authorList>
            <person name="Park J.-S."/>
        </authorList>
    </citation>
    <scope>NUCLEOTIDE SEQUENCE [LARGE SCALE GENOMIC DNA]</scope>
    <source>
        <strain evidence="3 4">176CP4-71</strain>
    </source>
</reference>
<dbReference type="NCBIfam" id="NF037970">
    <property type="entry name" value="vanZ_1"/>
    <property type="match status" value="1"/>
</dbReference>
<feature type="transmembrane region" description="Helical" evidence="1">
    <location>
        <begin position="7"/>
        <end position="30"/>
    </location>
</feature>
<proteinExistence type="predicted"/>
<gene>
    <name evidence="3" type="ORF">EW142_10110</name>
</gene>
<feature type="transmembrane region" description="Helical" evidence="1">
    <location>
        <begin position="72"/>
        <end position="94"/>
    </location>
</feature>
<evidence type="ECO:0000313" key="4">
    <source>
        <dbReference type="Proteomes" id="UP000291981"/>
    </source>
</evidence>
<feature type="transmembrane region" description="Helical" evidence="1">
    <location>
        <begin position="42"/>
        <end position="60"/>
    </location>
</feature>
<keyword evidence="1" id="KW-0472">Membrane</keyword>
<dbReference type="Pfam" id="PF04892">
    <property type="entry name" value="VanZ"/>
    <property type="match status" value="1"/>
</dbReference>
<keyword evidence="1" id="KW-1133">Transmembrane helix</keyword>
<dbReference type="EMBL" id="SGIU01000002">
    <property type="protein sequence ID" value="TAI47039.1"/>
    <property type="molecule type" value="Genomic_DNA"/>
</dbReference>
<feature type="domain" description="VanZ-like" evidence="2">
    <location>
        <begin position="40"/>
        <end position="122"/>
    </location>
</feature>
<sequence>MVLKNYFFTIFFIGWVVLITWLSLFSFSGLDTGSVSIPYADKVTHLVFYGGFVVLGCLFIRELKSRKIACNGAIAIMLPSAVIYGIFIEFLQYTITENRMAEYGDAIANTIGAGLGALLIWWYFSKKQPLKWKI</sequence>
<dbReference type="InterPro" id="IPR006976">
    <property type="entry name" value="VanZ-like"/>
</dbReference>
<keyword evidence="1" id="KW-0812">Transmembrane</keyword>
<evidence type="ECO:0000256" key="1">
    <source>
        <dbReference type="SAM" id="Phobius"/>
    </source>
</evidence>
<keyword evidence="4" id="KW-1185">Reference proteome</keyword>
<evidence type="ECO:0000313" key="3">
    <source>
        <dbReference type="EMBL" id="TAI47039.1"/>
    </source>
</evidence>
<organism evidence="3 4">
    <name type="scientific">Flagellimonas allohymeniacidonis</name>
    <dbReference type="NCBI Taxonomy" id="2517819"/>
    <lineage>
        <taxon>Bacteria</taxon>
        <taxon>Pseudomonadati</taxon>
        <taxon>Bacteroidota</taxon>
        <taxon>Flavobacteriia</taxon>
        <taxon>Flavobacteriales</taxon>
        <taxon>Flavobacteriaceae</taxon>
        <taxon>Flagellimonas</taxon>
    </lineage>
</organism>
<protein>
    <recommendedName>
        <fullName evidence="2">VanZ-like domain-containing protein</fullName>
    </recommendedName>
</protein>
<dbReference type="OrthoDB" id="5472246at2"/>
<dbReference type="Proteomes" id="UP000291981">
    <property type="component" value="Unassembled WGS sequence"/>
</dbReference>